<name>A0A395UUV8_PHOVU</name>
<reference evidence="2 3" key="1">
    <citation type="submission" date="2018-08" db="EMBL/GenBank/DDBJ databases">
        <title>A genome reference for cultivated species of the human gut microbiota.</title>
        <authorList>
            <person name="Zou Y."/>
            <person name="Xue W."/>
            <person name="Luo G."/>
        </authorList>
    </citation>
    <scope>NUCLEOTIDE SEQUENCE [LARGE SCALE GENOMIC DNA]</scope>
    <source>
        <strain evidence="2 3">AF25-30LB</strain>
    </source>
</reference>
<dbReference type="InterPro" id="IPR007345">
    <property type="entry name" value="Polysacch_pyruvyl_Trfase"/>
</dbReference>
<dbReference type="Pfam" id="PF04230">
    <property type="entry name" value="PS_pyruv_trans"/>
    <property type="match status" value="1"/>
</dbReference>
<organism evidence="2 3">
    <name type="scientific">Phocaeicola vulgatus</name>
    <name type="common">Bacteroides vulgatus</name>
    <dbReference type="NCBI Taxonomy" id="821"/>
    <lineage>
        <taxon>Bacteria</taxon>
        <taxon>Pseudomonadati</taxon>
        <taxon>Bacteroidota</taxon>
        <taxon>Bacteroidia</taxon>
        <taxon>Bacteroidales</taxon>
        <taxon>Bacteroidaceae</taxon>
        <taxon>Phocaeicola</taxon>
    </lineage>
</organism>
<dbReference type="AlphaFoldDB" id="A0A395UUV8"/>
<evidence type="ECO:0000259" key="1">
    <source>
        <dbReference type="Pfam" id="PF04230"/>
    </source>
</evidence>
<evidence type="ECO:0000313" key="2">
    <source>
        <dbReference type="EMBL" id="RGR42589.1"/>
    </source>
</evidence>
<gene>
    <name evidence="2" type="ORF">DWY53_04600</name>
</gene>
<proteinExistence type="predicted"/>
<feature type="domain" description="Polysaccharide pyruvyl transferase" evidence="1">
    <location>
        <begin position="13"/>
        <end position="317"/>
    </location>
</feature>
<dbReference type="GO" id="GO:0016740">
    <property type="term" value="F:transferase activity"/>
    <property type="evidence" value="ECO:0007669"/>
    <property type="project" value="UniProtKB-KW"/>
</dbReference>
<dbReference type="EMBL" id="QRUD01000009">
    <property type="protein sequence ID" value="RGR42589.1"/>
    <property type="molecule type" value="Genomic_DNA"/>
</dbReference>
<evidence type="ECO:0000313" key="3">
    <source>
        <dbReference type="Proteomes" id="UP000266497"/>
    </source>
</evidence>
<keyword evidence="2" id="KW-0808">Transferase</keyword>
<comment type="caution">
    <text evidence="2">The sequence shown here is derived from an EMBL/GenBank/DDBJ whole genome shotgun (WGS) entry which is preliminary data.</text>
</comment>
<dbReference type="Proteomes" id="UP000266497">
    <property type="component" value="Unassembled WGS sequence"/>
</dbReference>
<protein>
    <submittedName>
        <fullName evidence="2">Polysaccharide pyruvyl transferase family protein</fullName>
    </submittedName>
</protein>
<accession>A0A395UUV8</accession>
<dbReference type="RefSeq" id="WP_117875580.1">
    <property type="nucleotide sequence ID" value="NZ_JAKKXI010000019.1"/>
</dbReference>
<sequence length="397" mass="46829">MKIGILTYHWVFNHGANLQTLSTIGYMRKIGHEPVVINWIPRDLEQAYLNYTIQDQVECFRKFQEEYYPLTEICRTSKDIAEVIKGEGIQKVFIGADTLFMLRKRRYSLRQLKWYNPTQNEVFPNPFWGDFLEYDVNVPIIGFSIASLDTDGRLFLSQKHEIKRYLKRFRYLSARDLSTAELIRYFTDGEVQPKITPDPVFNFNENVDLSGIEKQVLEKFNITKEYYLISMPQPFNKKLIQWAKDFGKIVRTNGYDLIELPRQTGKADLEVKQMPYHIITPLEWYILLKNAKGYVGGLMHTIVSCVHNKIPFYSFDYYGTSSMHNIYVDYTTSKVYQIIKQCGLLEYYTNIRARFKTELISAEVVFHLFEVYNIKQLVKASDMMRGKLEKDLKELDL</sequence>